<dbReference type="OrthoDB" id="4851849at2759"/>
<dbReference type="VEuPathDB" id="FungiDB:JI435_144680"/>
<organism evidence="1 2">
    <name type="scientific">Phaeosphaeria nodorum (strain SN15 / ATCC MYA-4574 / FGSC 10173)</name>
    <name type="common">Glume blotch fungus</name>
    <name type="synonym">Parastagonospora nodorum</name>
    <dbReference type="NCBI Taxonomy" id="321614"/>
    <lineage>
        <taxon>Eukaryota</taxon>
        <taxon>Fungi</taxon>
        <taxon>Dikarya</taxon>
        <taxon>Ascomycota</taxon>
        <taxon>Pezizomycotina</taxon>
        <taxon>Dothideomycetes</taxon>
        <taxon>Pleosporomycetidae</taxon>
        <taxon>Pleosporales</taxon>
        <taxon>Pleosporineae</taxon>
        <taxon>Phaeosphaeriaceae</taxon>
        <taxon>Parastagonospora</taxon>
    </lineage>
</organism>
<dbReference type="PANTHER" id="PTHR42037:SF1">
    <property type="match status" value="1"/>
</dbReference>
<reference evidence="2" key="1">
    <citation type="journal article" date="2021" name="BMC Genomics">
        <title>Chromosome-level genome assembly and manually-curated proteome of model necrotroph Parastagonospora nodorum Sn15 reveals a genome-wide trove of candidate effector homologs, and redundancy of virulence-related functions within an accessory chromosome.</title>
        <authorList>
            <person name="Bertazzoni S."/>
            <person name="Jones D.A.B."/>
            <person name="Phan H.T."/>
            <person name="Tan K.-C."/>
            <person name="Hane J.K."/>
        </authorList>
    </citation>
    <scope>NUCLEOTIDE SEQUENCE [LARGE SCALE GENOMIC DNA]</scope>
    <source>
        <strain evidence="2">SN15 / ATCC MYA-4574 / FGSC 10173)</strain>
    </source>
</reference>
<evidence type="ECO:0000313" key="2">
    <source>
        <dbReference type="Proteomes" id="UP000663193"/>
    </source>
</evidence>
<sequence length="563" mass="63357">MSLGFDWTYPGLDRSEFHSLANLLSLRNDGQAELSFLSDVVLDQNWNTTGSEDGYALSSDTHVAQQISSSEHEALKQKFLDCLPEFAANKKGGRTVAFTTMAETEDSVTLWIARNSGFEDADYSVFGRLAKLLGSFADNDANRPEELLWQEMIPYHRTIIEQNYIPDLRASFKACDPVRKGDKIFTQSITSGSVATLFDLRRLLFDNDSNKMRILEKHKHLIIASYDLRMTREIKQLLHDSASATSKSKRLWVNICRLARIRVAIERFKDITLALPNLKKVSINLIPCPLTPQGPSKRSMSLDQTFSILGLRLDSTTSKAILGRGWTLDKARHEFFKQQKQKYNIHAEVQMLMYLTAQSSSRTSYFPYFGCSKLSCFMCNQFLQCYGSITTRGSHDRLFKPWTVPHADGLGADQARRVSKPLVSMQKKIESTLMGKAKSHMQLERTSAFGGSSIMGGQQGEPSQRQLHISRLTMIAERDRVAESFRRSTDQPSALKMHGPPISREDAVEGECHSCPKLTSRKCSLCGQDYFCGDPCQARSSVAHLSPARDDHSLWLTTSGIHL</sequence>
<dbReference type="Proteomes" id="UP000663193">
    <property type="component" value="Chromosome 12"/>
</dbReference>
<dbReference type="Pfam" id="PF14441">
    <property type="entry name" value="OTT_1508_deam"/>
    <property type="match status" value="1"/>
</dbReference>
<keyword evidence="2" id="KW-1185">Reference proteome</keyword>
<dbReference type="PANTHER" id="PTHR42037">
    <property type="match status" value="1"/>
</dbReference>
<dbReference type="EMBL" id="CP069034">
    <property type="protein sequence ID" value="QRD01785.1"/>
    <property type="molecule type" value="Genomic_DNA"/>
</dbReference>
<dbReference type="InterPro" id="IPR027796">
    <property type="entry name" value="OTT_1508_deam-like"/>
</dbReference>
<evidence type="ECO:0008006" key="3">
    <source>
        <dbReference type="Google" id="ProtNLM"/>
    </source>
</evidence>
<gene>
    <name evidence="1" type="ORF">JI435_144680</name>
</gene>
<proteinExistence type="predicted"/>
<accession>A0A7U2FAP8</accession>
<dbReference type="AlphaFoldDB" id="A0A7U2FAP8"/>
<evidence type="ECO:0000313" key="1">
    <source>
        <dbReference type="EMBL" id="QRD01785.1"/>
    </source>
</evidence>
<protein>
    <recommendedName>
        <fullName evidence="3">Suppressor of anucleate metulae protein B</fullName>
    </recommendedName>
</protein>
<name>A0A7U2FAP8_PHANO</name>